<dbReference type="InterPro" id="IPR018392">
    <property type="entry name" value="LysM"/>
</dbReference>
<accession>A0ABV2FHN6</accession>
<dbReference type="Proteomes" id="UP001549122">
    <property type="component" value="Unassembled WGS sequence"/>
</dbReference>
<dbReference type="CDD" id="cd00118">
    <property type="entry name" value="LysM"/>
    <property type="match status" value="1"/>
</dbReference>
<dbReference type="Pfam" id="PF01476">
    <property type="entry name" value="LysM"/>
    <property type="match status" value="1"/>
</dbReference>
<dbReference type="EMBL" id="JBEPLO010000011">
    <property type="protein sequence ID" value="MET3558075.1"/>
    <property type="molecule type" value="Genomic_DNA"/>
</dbReference>
<evidence type="ECO:0000313" key="4">
    <source>
        <dbReference type="Proteomes" id="UP001549122"/>
    </source>
</evidence>
<comment type="caution">
    <text evidence="3">The sequence shown here is derived from an EMBL/GenBank/DDBJ whole genome shotgun (WGS) entry which is preliminary data.</text>
</comment>
<evidence type="ECO:0000256" key="1">
    <source>
        <dbReference type="SAM" id="SignalP"/>
    </source>
</evidence>
<dbReference type="InterPro" id="IPR023346">
    <property type="entry name" value="Lysozyme-like_dom_sf"/>
</dbReference>
<dbReference type="Gene3D" id="1.10.530.10">
    <property type="match status" value="1"/>
</dbReference>
<feature type="chain" id="PRO_5046632321" evidence="1">
    <location>
        <begin position="24"/>
        <end position="240"/>
    </location>
</feature>
<dbReference type="RefSeq" id="WP_354365082.1">
    <property type="nucleotide sequence ID" value="NZ_JBEPLO010000011.1"/>
</dbReference>
<dbReference type="Gene3D" id="3.10.350.10">
    <property type="entry name" value="LysM domain"/>
    <property type="match status" value="1"/>
</dbReference>
<evidence type="ECO:0000259" key="2">
    <source>
        <dbReference type="PROSITE" id="PS51782"/>
    </source>
</evidence>
<dbReference type="SUPFAM" id="SSF53955">
    <property type="entry name" value="Lysozyme-like"/>
    <property type="match status" value="1"/>
</dbReference>
<protein>
    <submittedName>
        <fullName evidence="3">LysM repeat protein</fullName>
    </submittedName>
</protein>
<feature type="signal peptide" evidence="1">
    <location>
        <begin position="1"/>
        <end position="23"/>
    </location>
</feature>
<dbReference type="Pfam" id="PF01464">
    <property type="entry name" value="SLT"/>
    <property type="match status" value="1"/>
</dbReference>
<reference evidence="3 4" key="1">
    <citation type="submission" date="2024-06" db="EMBL/GenBank/DDBJ databases">
        <title>Genomic Encyclopedia of Type Strains, Phase IV (KMG-IV): sequencing the most valuable type-strain genomes for metagenomic binning, comparative biology and taxonomic classification.</title>
        <authorList>
            <person name="Goeker M."/>
        </authorList>
    </citation>
    <scope>NUCLEOTIDE SEQUENCE [LARGE SCALE GENOMIC DNA]</scope>
    <source>
        <strain evidence="3 4">DSM 28303</strain>
    </source>
</reference>
<dbReference type="PROSITE" id="PS51782">
    <property type="entry name" value="LYSM"/>
    <property type="match status" value="1"/>
</dbReference>
<dbReference type="SMART" id="SM00257">
    <property type="entry name" value="LysM"/>
    <property type="match status" value="1"/>
</dbReference>
<evidence type="ECO:0000313" key="3">
    <source>
        <dbReference type="EMBL" id="MET3558075.1"/>
    </source>
</evidence>
<keyword evidence="1" id="KW-0732">Signal</keyword>
<dbReference type="InterPro" id="IPR036779">
    <property type="entry name" value="LysM_dom_sf"/>
</dbReference>
<sequence>MHFFKKFSLGLAVFGLTSLLALATPHLAQAQETDTTTSTIKSPYTVKAGDTLNQIAQENDRDIDYLRRLNDIDNEDHLDIGQVIDLGDGETLADGEVYVRLYPAYIAGLAGFKYVAPAVSTPIVTSATANTTAAPVVAQTAYVPNQVATSTGVVLSNGNTAGEFGSYAAKQMEAATGVSAATWEHIIARESNGQVNAYNPSGASGLFQTMPGWGSTATVDDQINAALNAYNAQGLSAWGY</sequence>
<organism evidence="3 4">
    <name type="scientific">Streptococcus rupicaprae</name>
    <dbReference type="NCBI Taxonomy" id="759619"/>
    <lineage>
        <taxon>Bacteria</taxon>
        <taxon>Bacillati</taxon>
        <taxon>Bacillota</taxon>
        <taxon>Bacilli</taxon>
        <taxon>Lactobacillales</taxon>
        <taxon>Streptococcaceae</taxon>
        <taxon>Streptococcus</taxon>
    </lineage>
</organism>
<name>A0ABV2FHN6_9STRE</name>
<gene>
    <name evidence="3" type="ORF">ABID29_001190</name>
</gene>
<feature type="domain" description="LysM" evidence="2">
    <location>
        <begin position="42"/>
        <end position="86"/>
    </location>
</feature>
<dbReference type="InterPro" id="IPR008258">
    <property type="entry name" value="Transglycosylase_SLT_dom_1"/>
</dbReference>
<proteinExistence type="predicted"/>
<keyword evidence="4" id="KW-1185">Reference proteome</keyword>
<dbReference type="SUPFAM" id="SSF54106">
    <property type="entry name" value="LysM domain"/>
    <property type="match status" value="1"/>
</dbReference>